<dbReference type="SUPFAM" id="SSF143631">
    <property type="entry name" value="ApbE-like"/>
    <property type="match status" value="1"/>
</dbReference>
<keyword evidence="2" id="KW-1185">Reference proteome</keyword>
<dbReference type="EMBL" id="CP046640">
    <property type="protein sequence ID" value="QTL99385.1"/>
    <property type="molecule type" value="Genomic_DNA"/>
</dbReference>
<proteinExistence type="predicted"/>
<evidence type="ECO:0000313" key="2">
    <source>
        <dbReference type="Proteomes" id="UP000665020"/>
    </source>
</evidence>
<dbReference type="KEGG" id="ifn:GM661_16190"/>
<dbReference type="Gene3D" id="3.10.520.10">
    <property type="entry name" value="ApbE-like domains"/>
    <property type="match status" value="1"/>
</dbReference>
<protein>
    <submittedName>
        <fullName evidence="1">UPF0280 family protein</fullName>
    </submittedName>
</protein>
<dbReference type="InterPro" id="IPR003374">
    <property type="entry name" value="ApbE-like_sf"/>
</dbReference>
<sequence length="240" mass="26632">MYEPRFYREWTSNRYKKFTVSYQETDLLIYAPKKLVEETYEEVRRLRKSLDYYINSHPAFLSSFVPLDIYGNAPDEVKVMAEMSARVGVGPMAGIAGLFAERIGCYLLDYTDEVIVENGGDIFLSLNEDSRIGLYAGKGSPFSDKLAIKVFPRQKPLGICTSSGRLGPSFSKGKADAVTVVSSSTILADAAATAACNRVKNRDDIAETINWLKGIEGIIAAVIMMDDQLGVWGDIELIKR</sequence>
<organism evidence="1 2">
    <name type="scientific">Iocasia fonsfrigidae</name>
    <dbReference type="NCBI Taxonomy" id="2682810"/>
    <lineage>
        <taxon>Bacteria</taxon>
        <taxon>Bacillati</taxon>
        <taxon>Bacillota</taxon>
        <taxon>Clostridia</taxon>
        <taxon>Halanaerobiales</taxon>
        <taxon>Halanaerobiaceae</taxon>
        <taxon>Iocasia</taxon>
    </lineage>
</organism>
<name>A0A8A7KH25_9FIRM</name>
<evidence type="ECO:0000313" key="1">
    <source>
        <dbReference type="EMBL" id="QTL99385.1"/>
    </source>
</evidence>
<accession>A0A8A7KH25</accession>
<dbReference type="RefSeq" id="WP_230867736.1">
    <property type="nucleotide sequence ID" value="NZ_CP046640.1"/>
</dbReference>
<dbReference type="AlphaFoldDB" id="A0A8A7KH25"/>
<reference evidence="1" key="1">
    <citation type="submission" date="2019-12" db="EMBL/GenBank/DDBJ databases">
        <authorList>
            <person name="zhang j."/>
            <person name="sun C.M."/>
        </authorList>
    </citation>
    <scope>NUCLEOTIDE SEQUENCE</scope>
    <source>
        <strain evidence="1">NS-1</strain>
    </source>
</reference>
<dbReference type="Proteomes" id="UP000665020">
    <property type="component" value="Chromosome"/>
</dbReference>
<gene>
    <name evidence="1" type="ORF">GM661_16190</name>
</gene>